<keyword evidence="1" id="KW-1133">Transmembrane helix</keyword>
<dbReference type="InterPro" id="IPR009936">
    <property type="entry name" value="DUF1468"/>
</dbReference>
<protein>
    <submittedName>
        <fullName evidence="3">Tripartite tricarboxylate transporter TctB family protein</fullName>
    </submittedName>
</protein>
<evidence type="ECO:0000313" key="4">
    <source>
        <dbReference type="Proteomes" id="UP000198807"/>
    </source>
</evidence>
<dbReference type="RefSeq" id="WP_244516229.1">
    <property type="nucleotide sequence ID" value="NZ_FOBC01000020.1"/>
</dbReference>
<evidence type="ECO:0000313" key="3">
    <source>
        <dbReference type="EMBL" id="SEL94701.1"/>
    </source>
</evidence>
<dbReference type="Proteomes" id="UP000198807">
    <property type="component" value="Unassembled WGS sequence"/>
</dbReference>
<feature type="transmembrane region" description="Helical" evidence="1">
    <location>
        <begin position="134"/>
        <end position="156"/>
    </location>
</feature>
<keyword evidence="4" id="KW-1185">Reference proteome</keyword>
<organism evidence="3 4">
    <name type="scientific">Halomonas daqiaonensis</name>
    <dbReference type="NCBI Taxonomy" id="650850"/>
    <lineage>
        <taxon>Bacteria</taxon>
        <taxon>Pseudomonadati</taxon>
        <taxon>Pseudomonadota</taxon>
        <taxon>Gammaproteobacteria</taxon>
        <taxon>Oceanospirillales</taxon>
        <taxon>Halomonadaceae</taxon>
        <taxon>Halomonas</taxon>
    </lineage>
</organism>
<keyword evidence="1" id="KW-0812">Transmembrane</keyword>
<name>A0A1H7UCL5_9GAMM</name>
<proteinExistence type="predicted"/>
<reference evidence="4" key="1">
    <citation type="submission" date="2016-10" db="EMBL/GenBank/DDBJ databases">
        <authorList>
            <person name="Varghese N."/>
            <person name="Submissions S."/>
        </authorList>
    </citation>
    <scope>NUCLEOTIDE SEQUENCE [LARGE SCALE GENOMIC DNA]</scope>
    <source>
        <strain evidence="4">CGMCC 1.9150</strain>
    </source>
</reference>
<dbReference type="STRING" id="650850.SAMN04488129_12015"/>
<gene>
    <name evidence="3" type="ORF">SAMN04488129_12015</name>
</gene>
<dbReference type="EMBL" id="FOBC01000020">
    <property type="protein sequence ID" value="SEL94701.1"/>
    <property type="molecule type" value="Genomic_DNA"/>
</dbReference>
<evidence type="ECO:0000256" key="1">
    <source>
        <dbReference type="SAM" id="Phobius"/>
    </source>
</evidence>
<evidence type="ECO:0000259" key="2">
    <source>
        <dbReference type="Pfam" id="PF07331"/>
    </source>
</evidence>
<feature type="transmembrane region" description="Helical" evidence="1">
    <location>
        <begin position="95"/>
        <end position="128"/>
    </location>
</feature>
<dbReference type="AlphaFoldDB" id="A0A1H7UCL5"/>
<feature type="transmembrane region" description="Helical" evidence="1">
    <location>
        <begin position="33"/>
        <end position="52"/>
    </location>
</feature>
<accession>A0A1H7UCL5</accession>
<dbReference type="Pfam" id="PF07331">
    <property type="entry name" value="TctB"/>
    <property type="match status" value="1"/>
</dbReference>
<keyword evidence="1" id="KW-0472">Membrane</keyword>
<feature type="domain" description="DUF1468" evidence="2">
    <location>
        <begin position="5"/>
        <end position="159"/>
    </location>
</feature>
<sequence length="166" mass="17591">MSRLVFGVFAIGIAAAFYVTALGYPDKAANMPLIYSVVVALLGAAMVGQEVLGMLRRRRVGVAEGVELPAEDSIAGGEDASAESGGRRKQWKAMVVFLLAALYIYTISLVGYLLATVAFMGVSLAMIGYVTWRFALVGIVLLVAMVCLVFIGFLGLPVPLLPPFLS</sequence>